<reference evidence="2" key="1">
    <citation type="journal article" date="2020" name="Stud. Mycol.">
        <title>101 Dothideomycetes genomes: a test case for predicting lifestyles and emergence of pathogens.</title>
        <authorList>
            <person name="Haridas S."/>
            <person name="Albert R."/>
            <person name="Binder M."/>
            <person name="Bloem J."/>
            <person name="Labutti K."/>
            <person name="Salamov A."/>
            <person name="Andreopoulos B."/>
            <person name="Baker S."/>
            <person name="Barry K."/>
            <person name="Bills G."/>
            <person name="Bluhm B."/>
            <person name="Cannon C."/>
            <person name="Castanera R."/>
            <person name="Culley D."/>
            <person name="Daum C."/>
            <person name="Ezra D."/>
            <person name="Gonzalez J."/>
            <person name="Henrissat B."/>
            <person name="Kuo A."/>
            <person name="Liang C."/>
            <person name="Lipzen A."/>
            <person name="Lutzoni F."/>
            <person name="Magnuson J."/>
            <person name="Mondo S."/>
            <person name="Nolan M."/>
            <person name="Ohm R."/>
            <person name="Pangilinan J."/>
            <person name="Park H.-J."/>
            <person name="Ramirez L."/>
            <person name="Alfaro M."/>
            <person name="Sun H."/>
            <person name="Tritt A."/>
            <person name="Yoshinaga Y."/>
            <person name="Zwiers L.-H."/>
            <person name="Turgeon B."/>
            <person name="Goodwin S."/>
            <person name="Spatafora J."/>
            <person name="Crous P."/>
            <person name="Grigoriev I."/>
        </authorList>
    </citation>
    <scope>NUCLEOTIDE SEQUENCE</scope>
    <source>
        <strain evidence="2">CBS 122368</strain>
    </source>
</reference>
<dbReference type="RefSeq" id="XP_033684764.1">
    <property type="nucleotide sequence ID" value="XM_033828782.1"/>
</dbReference>
<protein>
    <recommendedName>
        <fullName evidence="4">PAT1 multi-domain protein</fullName>
    </recommendedName>
</protein>
<feature type="compositionally biased region" description="Basic and acidic residues" evidence="1">
    <location>
        <begin position="26"/>
        <end position="35"/>
    </location>
</feature>
<feature type="region of interest" description="Disordered" evidence="1">
    <location>
        <begin position="26"/>
        <end position="97"/>
    </location>
</feature>
<organism evidence="2 3">
    <name type="scientific">Trematosphaeria pertusa</name>
    <dbReference type="NCBI Taxonomy" id="390896"/>
    <lineage>
        <taxon>Eukaryota</taxon>
        <taxon>Fungi</taxon>
        <taxon>Dikarya</taxon>
        <taxon>Ascomycota</taxon>
        <taxon>Pezizomycotina</taxon>
        <taxon>Dothideomycetes</taxon>
        <taxon>Pleosporomycetidae</taxon>
        <taxon>Pleosporales</taxon>
        <taxon>Massarineae</taxon>
        <taxon>Trematosphaeriaceae</taxon>
        <taxon>Trematosphaeria</taxon>
    </lineage>
</organism>
<keyword evidence="3" id="KW-1185">Reference proteome</keyword>
<accession>A0A6A6IJL8</accession>
<evidence type="ECO:0008006" key="4">
    <source>
        <dbReference type="Google" id="ProtNLM"/>
    </source>
</evidence>
<dbReference type="GeneID" id="54582112"/>
<gene>
    <name evidence="2" type="ORF">BU26DRAFT_518317</name>
</gene>
<feature type="compositionally biased region" description="Low complexity" evidence="1">
    <location>
        <begin position="182"/>
        <end position="200"/>
    </location>
</feature>
<name>A0A6A6IJL8_9PLEO</name>
<dbReference type="Proteomes" id="UP000800094">
    <property type="component" value="Unassembled WGS sequence"/>
</dbReference>
<dbReference type="EMBL" id="ML987194">
    <property type="protein sequence ID" value="KAF2249760.1"/>
    <property type="molecule type" value="Genomic_DNA"/>
</dbReference>
<evidence type="ECO:0000313" key="2">
    <source>
        <dbReference type="EMBL" id="KAF2249760.1"/>
    </source>
</evidence>
<feature type="compositionally biased region" description="Polar residues" evidence="1">
    <location>
        <begin position="159"/>
        <end position="181"/>
    </location>
</feature>
<evidence type="ECO:0000313" key="3">
    <source>
        <dbReference type="Proteomes" id="UP000800094"/>
    </source>
</evidence>
<sequence>MVLLGGLEFVVGGYLIHRYHKDKNEKKKLEAEAQQRRHHTFPGPAPQSCNPYPQPQQPMMPQQKYACYAPQPQPQHRPHPQFQPQPQHRPHTAQPVPHAQTFEIPRRPLPHQQPPPQIIQPLQRTDSFATISRMPIANGSRPHNAEHQPPGLPPRPHVSNLSIPQQQPANHPYSNAGFSVSTPGLGTTPATYPTYPTGYTGQQGGRQTVDDNWETYAPQTGLGHGQGHYSPSESTALGEDDPPPPYRP</sequence>
<dbReference type="OrthoDB" id="3777003at2759"/>
<proteinExistence type="predicted"/>
<dbReference type="AlphaFoldDB" id="A0A6A6IJL8"/>
<evidence type="ECO:0000256" key="1">
    <source>
        <dbReference type="SAM" id="MobiDB-lite"/>
    </source>
</evidence>
<feature type="region of interest" description="Disordered" evidence="1">
    <location>
        <begin position="135"/>
        <end position="248"/>
    </location>
</feature>